<feature type="compositionally biased region" description="Basic and acidic residues" evidence="1">
    <location>
        <begin position="216"/>
        <end position="227"/>
    </location>
</feature>
<accession>A0A6D2HWW7</accession>
<protein>
    <submittedName>
        <fullName evidence="2">Uncharacterized protein</fullName>
    </submittedName>
</protein>
<evidence type="ECO:0000313" key="3">
    <source>
        <dbReference type="Proteomes" id="UP000467841"/>
    </source>
</evidence>
<feature type="compositionally biased region" description="Basic residues" evidence="1">
    <location>
        <begin position="242"/>
        <end position="255"/>
    </location>
</feature>
<dbReference type="Proteomes" id="UP000467841">
    <property type="component" value="Unassembled WGS sequence"/>
</dbReference>
<evidence type="ECO:0000256" key="1">
    <source>
        <dbReference type="SAM" id="MobiDB-lite"/>
    </source>
</evidence>
<reference evidence="2" key="1">
    <citation type="submission" date="2020-01" db="EMBL/GenBank/DDBJ databases">
        <authorList>
            <person name="Mishra B."/>
        </authorList>
    </citation>
    <scope>NUCLEOTIDE SEQUENCE [LARGE SCALE GENOMIC DNA]</scope>
</reference>
<dbReference type="AlphaFoldDB" id="A0A6D2HWW7"/>
<feature type="compositionally biased region" description="Basic and acidic residues" evidence="1">
    <location>
        <begin position="361"/>
        <end position="398"/>
    </location>
</feature>
<feature type="compositionally biased region" description="Low complexity" evidence="1">
    <location>
        <begin position="283"/>
        <end position="298"/>
    </location>
</feature>
<evidence type="ECO:0000313" key="2">
    <source>
        <dbReference type="EMBL" id="CAA7020217.1"/>
    </source>
</evidence>
<feature type="compositionally biased region" description="Polar residues" evidence="1">
    <location>
        <begin position="230"/>
        <end position="241"/>
    </location>
</feature>
<feature type="region of interest" description="Disordered" evidence="1">
    <location>
        <begin position="216"/>
        <end position="429"/>
    </location>
</feature>
<gene>
    <name evidence="2" type="ORF">MERR_LOCUS7452</name>
</gene>
<comment type="caution">
    <text evidence="2">The sequence shown here is derived from an EMBL/GenBank/DDBJ whole genome shotgun (WGS) entry which is preliminary data.</text>
</comment>
<feature type="compositionally biased region" description="Basic and acidic residues" evidence="1">
    <location>
        <begin position="325"/>
        <end position="344"/>
    </location>
</feature>
<sequence length="458" mass="51065">MPSRTLPTGLIDDGRSWMTEEILQDLITEAEFPDSVEFRIPDHHERPYNAPAGCIFTEFGMSFPLSPLFLQFVADRGVPTSQLTHGVVRHIVFTEALARAARVAFDRLLFEHVTVLPTSSREGNFKRFHTTMKHDIFFGDYRNKIHWWKKYFFFVKINRASVRRIKADQIRTEWVVSPGPSRRTRPSGELKKKFKLLKELSHQLWPEVVAALEKKKQERKEKREGKSKSAISATPISTAKPSRSKKKPMGLKKRAGVPIDDVVVASEPVPKKKRVGSPRLRDSPSSPLRSSSIASRTRASTKKVSTSVPEDVPEQVIELDSPPSSDHDGSSHHDESASHRDDGLRTPPRGGSPSQGNEFLTPRDDAPSFNRRDRGGLEGGESSRRPGENDEAVSRHSEAGGFAPGSNLGAEGDNGMPKDGPEGYNPHAFKTWWNGESPLMEDQDACGEATWISKVHPG</sequence>
<keyword evidence="3" id="KW-1185">Reference proteome</keyword>
<proteinExistence type="predicted"/>
<organism evidence="2 3">
    <name type="scientific">Microthlaspi erraticum</name>
    <dbReference type="NCBI Taxonomy" id="1685480"/>
    <lineage>
        <taxon>Eukaryota</taxon>
        <taxon>Viridiplantae</taxon>
        <taxon>Streptophyta</taxon>
        <taxon>Embryophyta</taxon>
        <taxon>Tracheophyta</taxon>
        <taxon>Spermatophyta</taxon>
        <taxon>Magnoliopsida</taxon>
        <taxon>eudicotyledons</taxon>
        <taxon>Gunneridae</taxon>
        <taxon>Pentapetalae</taxon>
        <taxon>rosids</taxon>
        <taxon>malvids</taxon>
        <taxon>Brassicales</taxon>
        <taxon>Brassicaceae</taxon>
        <taxon>Coluteocarpeae</taxon>
        <taxon>Microthlaspi</taxon>
    </lineage>
</organism>
<name>A0A6D2HWW7_9BRAS</name>
<dbReference type="EMBL" id="CACVBM020000532">
    <property type="protein sequence ID" value="CAA7020217.1"/>
    <property type="molecule type" value="Genomic_DNA"/>
</dbReference>